<evidence type="ECO:0000313" key="2">
    <source>
        <dbReference type="Proteomes" id="UP000198287"/>
    </source>
</evidence>
<comment type="caution">
    <text evidence="1">The sequence shown here is derived from an EMBL/GenBank/DDBJ whole genome shotgun (WGS) entry which is preliminary data.</text>
</comment>
<keyword evidence="2" id="KW-1185">Reference proteome</keyword>
<reference evidence="1 2" key="1">
    <citation type="submission" date="2015-12" db="EMBL/GenBank/DDBJ databases">
        <title>The genome of Folsomia candida.</title>
        <authorList>
            <person name="Faddeeva A."/>
            <person name="Derks M.F."/>
            <person name="Anvar Y."/>
            <person name="Smit S."/>
            <person name="Van Straalen N."/>
            <person name="Roelofs D."/>
        </authorList>
    </citation>
    <scope>NUCLEOTIDE SEQUENCE [LARGE SCALE GENOMIC DNA]</scope>
    <source>
        <strain evidence="1 2">VU population</strain>
        <tissue evidence="1">Whole body</tissue>
    </source>
</reference>
<sequence length="284" mass="32534">MRPRQPGPFTTDLFLHLERRFLLQHHISRLCLRFTSFLKRNLCPSLNSMANQQQILQQLSDYTKFGFELTPPPEIQELRHIWQWRSNGLPVFDDPLQPWARFVPSGVTDQRLINGLRGNQQQFIIVCTGTMKRNLLTCLLMADVKKINVRSAGSNLVITKTAIKLVPFDNIYRQVALRARQGEGITAPKIVIDRCGFVMSQSPCFTQWGPLPHQRLEIRKRFLCSSTNNVYLIHCATCLLIGLWSTYVGSSHAASNFHTRVSHHVAEVCDQQLRNATPLSPLLY</sequence>
<evidence type="ECO:0000313" key="1">
    <source>
        <dbReference type="EMBL" id="OXA62965.1"/>
    </source>
</evidence>
<dbReference type="Proteomes" id="UP000198287">
    <property type="component" value="Unassembled WGS sequence"/>
</dbReference>
<dbReference type="AlphaFoldDB" id="A0A226EZH5"/>
<gene>
    <name evidence="1" type="ORF">Fcan01_02007</name>
</gene>
<accession>A0A226EZH5</accession>
<name>A0A226EZH5_FOLCA</name>
<organism evidence="1 2">
    <name type="scientific">Folsomia candida</name>
    <name type="common">Springtail</name>
    <dbReference type="NCBI Taxonomy" id="158441"/>
    <lineage>
        <taxon>Eukaryota</taxon>
        <taxon>Metazoa</taxon>
        <taxon>Ecdysozoa</taxon>
        <taxon>Arthropoda</taxon>
        <taxon>Hexapoda</taxon>
        <taxon>Collembola</taxon>
        <taxon>Entomobryomorpha</taxon>
        <taxon>Isotomoidea</taxon>
        <taxon>Isotomidae</taxon>
        <taxon>Proisotominae</taxon>
        <taxon>Folsomia</taxon>
    </lineage>
</organism>
<protein>
    <submittedName>
        <fullName evidence="1">Uncharacterized protein</fullName>
    </submittedName>
</protein>
<proteinExistence type="predicted"/>
<dbReference type="OrthoDB" id="5975021at2759"/>
<dbReference type="EMBL" id="LNIX01000001">
    <property type="protein sequence ID" value="OXA62965.1"/>
    <property type="molecule type" value="Genomic_DNA"/>
</dbReference>